<proteinExistence type="predicted"/>
<protein>
    <submittedName>
        <fullName evidence="2">Uncharacterized protein</fullName>
    </submittedName>
</protein>
<sequence>MGYFDPGSWAPPPLGSAPNGSSSNSVKLLVALAEKASAALVKAAAVVTVPLPEGRRRRGAVAPLVFPLLDEGEMVVAAEAAPKPAVVWKRQVACRGGRASKRPARRSRRRHGLPDRPLLSALPRFRRLLSPSLPSLSSLESSRSLSCRWIHQPPLPKKSPLSSFSSSPCTPL</sequence>
<dbReference type="AlphaFoldDB" id="B9FMN9"/>
<feature type="region of interest" description="Disordered" evidence="1">
    <location>
        <begin position="95"/>
        <end position="116"/>
    </location>
</feature>
<dbReference type="EMBL" id="CM000142">
    <property type="protein sequence ID" value="EEE62469.1"/>
    <property type="molecule type" value="Genomic_DNA"/>
</dbReference>
<gene>
    <name evidence="2" type="ORF">OsJ_17266</name>
</gene>
<accession>B9FMN9</accession>
<organism evidence="2">
    <name type="scientific">Oryza sativa subsp. japonica</name>
    <name type="common">Rice</name>
    <dbReference type="NCBI Taxonomy" id="39947"/>
    <lineage>
        <taxon>Eukaryota</taxon>
        <taxon>Viridiplantae</taxon>
        <taxon>Streptophyta</taxon>
        <taxon>Embryophyta</taxon>
        <taxon>Tracheophyta</taxon>
        <taxon>Spermatophyta</taxon>
        <taxon>Magnoliopsida</taxon>
        <taxon>Liliopsida</taxon>
        <taxon>Poales</taxon>
        <taxon>Poaceae</taxon>
        <taxon>BOP clade</taxon>
        <taxon>Oryzoideae</taxon>
        <taxon>Oryzeae</taxon>
        <taxon>Oryzinae</taxon>
        <taxon>Oryza</taxon>
        <taxon>Oryza sativa</taxon>
    </lineage>
</organism>
<feature type="compositionally biased region" description="Basic residues" evidence="1">
    <location>
        <begin position="98"/>
        <end position="111"/>
    </location>
</feature>
<evidence type="ECO:0000256" key="1">
    <source>
        <dbReference type="SAM" id="MobiDB-lite"/>
    </source>
</evidence>
<dbReference type="Proteomes" id="UP000007752">
    <property type="component" value="Chromosome 5"/>
</dbReference>
<feature type="region of interest" description="Disordered" evidence="1">
    <location>
        <begin position="153"/>
        <end position="172"/>
    </location>
</feature>
<reference evidence="2" key="1">
    <citation type="journal article" date="2005" name="PLoS Biol.">
        <title>The genomes of Oryza sativa: a history of duplications.</title>
        <authorList>
            <person name="Yu J."/>
            <person name="Wang J."/>
            <person name="Lin W."/>
            <person name="Li S."/>
            <person name="Li H."/>
            <person name="Zhou J."/>
            <person name="Ni P."/>
            <person name="Dong W."/>
            <person name="Hu S."/>
            <person name="Zeng C."/>
            <person name="Zhang J."/>
            <person name="Zhang Y."/>
            <person name="Li R."/>
            <person name="Xu Z."/>
            <person name="Li S."/>
            <person name="Li X."/>
            <person name="Zheng H."/>
            <person name="Cong L."/>
            <person name="Lin L."/>
            <person name="Yin J."/>
            <person name="Geng J."/>
            <person name="Li G."/>
            <person name="Shi J."/>
            <person name="Liu J."/>
            <person name="Lv H."/>
            <person name="Li J."/>
            <person name="Wang J."/>
            <person name="Deng Y."/>
            <person name="Ran L."/>
            <person name="Shi X."/>
            <person name="Wang X."/>
            <person name="Wu Q."/>
            <person name="Li C."/>
            <person name="Ren X."/>
            <person name="Wang J."/>
            <person name="Wang X."/>
            <person name="Li D."/>
            <person name="Liu D."/>
            <person name="Zhang X."/>
            <person name="Ji Z."/>
            <person name="Zhao W."/>
            <person name="Sun Y."/>
            <person name="Zhang Z."/>
            <person name="Bao J."/>
            <person name="Han Y."/>
            <person name="Dong L."/>
            <person name="Ji J."/>
            <person name="Chen P."/>
            <person name="Wu S."/>
            <person name="Liu J."/>
            <person name="Xiao Y."/>
            <person name="Bu D."/>
            <person name="Tan J."/>
            <person name="Yang L."/>
            <person name="Ye C."/>
            <person name="Zhang J."/>
            <person name="Xu J."/>
            <person name="Zhou Y."/>
            <person name="Yu Y."/>
            <person name="Zhang B."/>
            <person name="Zhuang S."/>
            <person name="Wei H."/>
            <person name="Liu B."/>
            <person name="Lei M."/>
            <person name="Yu H."/>
            <person name="Li Y."/>
            <person name="Xu H."/>
            <person name="Wei S."/>
            <person name="He X."/>
            <person name="Fang L."/>
            <person name="Zhang Z."/>
            <person name="Zhang Y."/>
            <person name="Huang X."/>
            <person name="Su Z."/>
            <person name="Tong W."/>
            <person name="Li J."/>
            <person name="Tong Z."/>
            <person name="Li S."/>
            <person name="Ye J."/>
            <person name="Wang L."/>
            <person name="Fang L."/>
            <person name="Lei T."/>
            <person name="Chen C."/>
            <person name="Chen H."/>
            <person name="Xu Z."/>
            <person name="Li H."/>
            <person name="Huang H."/>
            <person name="Zhang F."/>
            <person name="Xu H."/>
            <person name="Li N."/>
            <person name="Zhao C."/>
            <person name="Li S."/>
            <person name="Dong L."/>
            <person name="Huang Y."/>
            <person name="Li L."/>
            <person name="Xi Y."/>
            <person name="Qi Q."/>
            <person name="Li W."/>
            <person name="Zhang B."/>
            <person name="Hu W."/>
            <person name="Zhang Y."/>
            <person name="Tian X."/>
            <person name="Jiao Y."/>
            <person name="Liang X."/>
            <person name="Jin J."/>
            <person name="Gao L."/>
            <person name="Zheng W."/>
            <person name="Hao B."/>
            <person name="Liu S."/>
            <person name="Wang W."/>
            <person name="Yuan L."/>
            <person name="Cao M."/>
            <person name="McDermott J."/>
            <person name="Samudrala R."/>
            <person name="Wang J."/>
            <person name="Wong G.K."/>
            <person name="Yang H."/>
        </authorList>
    </citation>
    <scope>NUCLEOTIDE SEQUENCE [LARGE SCALE GENOMIC DNA]</scope>
</reference>
<reference evidence="2" key="2">
    <citation type="submission" date="2008-12" db="EMBL/GenBank/DDBJ databases">
        <title>Improved gene annotation of the rice (Oryza sativa) genomes.</title>
        <authorList>
            <person name="Wang J."/>
            <person name="Li R."/>
            <person name="Fan W."/>
            <person name="Huang Q."/>
            <person name="Zhang J."/>
            <person name="Zhou Y."/>
            <person name="Hu Y."/>
            <person name="Zi S."/>
            <person name="Li J."/>
            <person name="Ni P."/>
            <person name="Zheng H."/>
            <person name="Zhang Y."/>
            <person name="Zhao M."/>
            <person name="Hao Q."/>
            <person name="McDermott J."/>
            <person name="Samudrala R."/>
            <person name="Kristiansen K."/>
            <person name="Wong G.K.-S."/>
        </authorList>
    </citation>
    <scope>NUCLEOTIDE SEQUENCE</scope>
</reference>
<name>B9FMN9_ORYSJ</name>
<feature type="region of interest" description="Disordered" evidence="1">
    <location>
        <begin position="1"/>
        <end position="20"/>
    </location>
</feature>
<feature type="compositionally biased region" description="Low complexity" evidence="1">
    <location>
        <begin position="158"/>
        <end position="172"/>
    </location>
</feature>
<evidence type="ECO:0000313" key="2">
    <source>
        <dbReference type="EMBL" id="EEE62469.1"/>
    </source>
</evidence>